<protein>
    <recommendedName>
        <fullName evidence="3">Helix-hairpin-helix DNA-binding motif class 1 domain-containing protein</fullName>
    </recommendedName>
</protein>
<dbReference type="Pfam" id="PF14520">
    <property type="entry name" value="HHH_5"/>
    <property type="match status" value="2"/>
</dbReference>
<dbReference type="GO" id="GO:0006281">
    <property type="term" value="P:DNA repair"/>
    <property type="evidence" value="ECO:0007669"/>
    <property type="project" value="InterPro"/>
</dbReference>
<keyword evidence="2" id="KW-0472">Membrane</keyword>
<sequence length="470" mass="46762">MGWFITQSLAFIIIAALIGLGAGLWIGWIVWGGRAKGRHAAEKAEAARAAEGARAEAAAGAAADARGADEAEDEAAAQAATAAVPAAVPAAAEAATDTAGGAGPETVTDETAPGTAESEAAETAEGETTEGGTTADPSETATAAGSEAGADDAPAAGTEAEIAAAESDVVAEAEAVARAAAEASAEADAAEEGAAEADAAEEATDAAPAADPEPAPADDLQRIEGVGPKIAAALAAAGYTTYAAIAAASESELRAAVAGQGIRFAPSASTWADQASYLVDGDAEGLDEFQDYLVGGQERRAKFDPEVDYTDVDEIDGAAAKAAALAEDEARAAEPEPQDLQRIEGIGPKIEAVLQAAGVTTYARLAASSEEELREVLAGGGITFAPAAATWADQARYLVDGDEAGLEEYQDYLVGGQERRAKFNPEVDYTDVDEIDGAAAKAAALAEDEARAADEAAAGDAGPTQPGVTA</sequence>
<reference evidence="4" key="2">
    <citation type="submission" date="2020-09" db="EMBL/GenBank/DDBJ databases">
        <authorList>
            <person name="Sun Q."/>
            <person name="Ohkuma M."/>
        </authorList>
    </citation>
    <scope>NUCLEOTIDE SEQUENCE</scope>
    <source>
        <strain evidence="4">JCM 3051</strain>
    </source>
</reference>
<organism evidence="4 5">
    <name type="scientific">Promicromonospora citrea</name>
    <dbReference type="NCBI Taxonomy" id="43677"/>
    <lineage>
        <taxon>Bacteria</taxon>
        <taxon>Bacillati</taxon>
        <taxon>Actinomycetota</taxon>
        <taxon>Actinomycetes</taxon>
        <taxon>Micrococcales</taxon>
        <taxon>Promicromonosporaceae</taxon>
        <taxon>Promicromonospora</taxon>
    </lineage>
</organism>
<evidence type="ECO:0000259" key="3">
    <source>
        <dbReference type="SMART" id="SM00278"/>
    </source>
</evidence>
<dbReference type="EMBL" id="BMPT01000003">
    <property type="protein sequence ID" value="GGM16939.1"/>
    <property type="molecule type" value="Genomic_DNA"/>
</dbReference>
<keyword evidence="5" id="KW-1185">Reference proteome</keyword>
<dbReference type="AlphaFoldDB" id="A0A8H9GES4"/>
<reference evidence="4" key="1">
    <citation type="journal article" date="2014" name="Int. J. Syst. Evol. Microbiol.">
        <title>Complete genome sequence of Corynebacterium casei LMG S-19264T (=DSM 44701T), isolated from a smear-ripened cheese.</title>
        <authorList>
            <consortium name="US DOE Joint Genome Institute (JGI-PGF)"/>
            <person name="Walter F."/>
            <person name="Albersmeier A."/>
            <person name="Kalinowski J."/>
            <person name="Ruckert C."/>
        </authorList>
    </citation>
    <scope>NUCLEOTIDE SEQUENCE</scope>
    <source>
        <strain evidence="4">JCM 3051</strain>
    </source>
</reference>
<dbReference type="InterPro" id="IPR003583">
    <property type="entry name" value="Hlx-hairpin-Hlx_DNA-bd_motif"/>
</dbReference>
<dbReference type="Proteomes" id="UP000655589">
    <property type="component" value="Unassembled WGS sequence"/>
</dbReference>
<comment type="caution">
    <text evidence="4">The sequence shown here is derived from an EMBL/GenBank/DDBJ whole genome shotgun (WGS) entry which is preliminary data.</text>
</comment>
<dbReference type="GO" id="GO:0003677">
    <property type="term" value="F:DNA binding"/>
    <property type="evidence" value="ECO:0007669"/>
    <property type="project" value="InterPro"/>
</dbReference>
<evidence type="ECO:0000313" key="5">
    <source>
        <dbReference type="Proteomes" id="UP000655589"/>
    </source>
</evidence>
<feature type="domain" description="Helix-hairpin-helix DNA-binding motif class 1" evidence="3">
    <location>
        <begin position="338"/>
        <end position="357"/>
    </location>
</feature>
<feature type="compositionally biased region" description="Low complexity" evidence="1">
    <location>
        <begin position="91"/>
        <end position="118"/>
    </location>
</feature>
<name>A0A8H9GES4_9MICO</name>
<proteinExistence type="predicted"/>
<keyword evidence="2" id="KW-1133">Transmembrane helix</keyword>
<feature type="region of interest" description="Disordered" evidence="1">
    <location>
        <begin position="61"/>
        <end position="80"/>
    </location>
</feature>
<feature type="region of interest" description="Disordered" evidence="1">
    <location>
        <begin position="449"/>
        <end position="470"/>
    </location>
</feature>
<accession>A0A8H9GES4</accession>
<gene>
    <name evidence="4" type="ORF">GCM10010102_10750</name>
</gene>
<feature type="domain" description="Helix-hairpin-helix DNA-binding motif class 1" evidence="3">
    <location>
        <begin position="218"/>
        <end position="237"/>
    </location>
</feature>
<evidence type="ECO:0000256" key="2">
    <source>
        <dbReference type="SAM" id="Phobius"/>
    </source>
</evidence>
<keyword evidence="2" id="KW-0812">Transmembrane</keyword>
<feature type="compositionally biased region" description="Acidic residues" evidence="1">
    <location>
        <begin position="188"/>
        <end position="204"/>
    </location>
</feature>
<dbReference type="Gene3D" id="1.10.150.20">
    <property type="entry name" value="5' to 3' exonuclease, C-terminal subdomain"/>
    <property type="match status" value="2"/>
</dbReference>
<feature type="transmembrane region" description="Helical" evidence="2">
    <location>
        <begin position="9"/>
        <end position="31"/>
    </location>
</feature>
<dbReference type="SMART" id="SM00278">
    <property type="entry name" value="HhH1"/>
    <property type="match status" value="2"/>
</dbReference>
<evidence type="ECO:0000256" key="1">
    <source>
        <dbReference type="SAM" id="MobiDB-lite"/>
    </source>
</evidence>
<feature type="compositionally biased region" description="Acidic residues" evidence="1">
    <location>
        <begin position="119"/>
        <end position="128"/>
    </location>
</feature>
<feature type="region of interest" description="Disordered" evidence="1">
    <location>
        <begin position="182"/>
        <end position="220"/>
    </location>
</feature>
<feature type="region of interest" description="Disordered" evidence="1">
    <location>
        <begin position="91"/>
        <end position="156"/>
    </location>
</feature>
<evidence type="ECO:0000313" key="4">
    <source>
        <dbReference type="EMBL" id="GGM16939.1"/>
    </source>
</evidence>
<feature type="compositionally biased region" description="Low complexity" evidence="1">
    <location>
        <begin position="130"/>
        <end position="156"/>
    </location>
</feature>
<dbReference type="RefSeq" id="WP_229785037.1">
    <property type="nucleotide sequence ID" value="NZ_BMPT01000003.1"/>
</dbReference>